<dbReference type="STRING" id="398511.BpOF4_01965"/>
<keyword evidence="2" id="KW-1185">Reference proteome</keyword>
<reference evidence="1 2" key="1">
    <citation type="journal article" date="2011" name="Environ. Microbiol.">
        <title>Genome of alkaliphilic Bacillus pseudofirmus OF4 reveals adaptations that support the ability to grow in an external pH range from 7.5 to 11.4.</title>
        <authorList>
            <person name="Janto B."/>
            <person name="Ahmed A."/>
            <person name="Ito M."/>
            <person name="Liu J."/>
            <person name="Hicks D.B."/>
            <person name="Pagni S."/>
            <person name="Fackelmayer O.J."/>
            <person name="Smith T.A."/>
            <person name="Earl J."/>
            <person name="Elbourne L.D."/>
            <person name="Hassan K."/>
            <person name="Paulsen I.T."/>
            <person name="Kolsto A.B."/>
            <person name="Tourasse N.J."/>
            <person name="Ehrlich G.D."/>
            <person name="Boissy R."/>
            <person name="Ivey D.M."/>
            <person name="Li G."/>
            <person name="Xue Y."/>
            <person name="Ma Y."/>
            <person name="Hu F.Z."/>
            <person name="Krulwich T.A."/>
        </authorList>
    </citation>
    <scope>NUCLEOTIDE SEQUENCE [LARGE SCALE GENOMIC DNA]</scope>
    <source>
        <strain evidence="2">ATCC BAA-2126 / JCM 17055 / OF4</strain>
    </source>
</reference>
<dbReference type="EMBL" id="CP001878">
    <property type="protein sequence ID" value="ADC48460.1"/>
    <property type="molecule type" value="Genomic_DNA"/>
</dbReference>
<dbReference type="AlphaFoldDB" id="D3FV34"/>
<dbReference type="HOGENOM" id="CLU_3132458_0_0_9"/>
<dbReference type="Proteomes" id="UP000001544">
    <property type="component" value="Chromosome"/>
</dbReference>
<gene>
    <name evidence="1" type="ordered locus">BpOF4_01965</name>
</gene>
<protein>
    <submittedName>
        <fullName evidence="1">Uncharacterized protein</fullName>
    </submittedName>
</protein>
<evidence type="ECO:0000313" key="2">
    <source>
        <dbReference type="Proteomes" id="UP000001544"/>
    </source>
</evidence>
<organism evidence="1 2">
    <name type="scientific">Alkalihalophilus pseudofirmus (strain ATCC BAA-2126 / JCM 17055 / OF4)</name>
    <name type="common">Bacillus pseudofirmus</name>
    <dbReference type="NCBI Taxonomy" id="398511"/>
    <lineage>
        <taxon>Bacteria</taxon>
        <taxon>Bacillati</taxon>
        <taxon>Bacillota</taxon>
        <taxon>Bacilli</taxon>
        <taxon>Bacillales</taxon>
        <taxon>Bacillaceae</taxon>
        <taxon>Alkalihalophilus</taxon>
    </lineage>
</organism>
<sequence>MSFSLRTIKNISIEFLEILFALEYEEVFNYDQKTQKRYTLANKLNPYKS</sequence>
<dbReference type="KEGG" id="bpf:BpOF4_01965"/>
<accession>D3FV34</accession>
<evidence type="ECO:0000313" key="1">
    <source>
        <dbReference type="EMBL" id="ADC48460.1"/>
    </source>
</evidence>
<name>D3FV34_ALKPO</name>
<proteinExistence type="predicted"/>